<evidence type="ECO:0000313" key="2">
    <source>
        <dbReference type="Proteomes" id="UP000790377"/>
    </source>
</evidence>
<proteinExistence type="predicted"/>
<dbReference type="EMBL" id="MU268541">
    <property type="protein sequence ID" value="KAH7904261.1"/>
    <property type="molecule type" value="Genomic_DNA"/>
</dbReference>
<accession>A0ACB7ZTJ1</accession>
<keyword evidence="2" id="KW-1185">Reference proteome</keyword>
<evidence type="ECO:0000313" key="1">
    <source>
        <dbReference type="EMBL" id="KAH7904261.1"/>
    </source>
</evidence>
<protein>
    <submittedName>
        <fullName evidence="1">DNA breaking-rejoining enzyme</fullName>
    </submittedName>
</protein>
<reference evidence="1" key="1">
    <citation type="journal article" date="2021" name="New Phytol.">
        <title>Evolutionary innovations through gain and loss of genes in the ectomycorrhizal Boletales.</title>
        <authorList>
            <person name="Wu G."/>
            <person name="Miyauchi S."/>
            <person name="Morin E."/>
            <person name="Kuo A."/>
            <person name="Drula E."/>
            <person name="Varga T."/>
            <person name="Kohler A."/>
            <person name="Feng B."/>
            <person name="Cao Y."/>
            <person name="Lipzen A."/>
            <person name="Daum C."/>
            <person name="Hundley H."/>
            <person name="Pangilinan J."/>
            <person name="Johnson J."/>
            <person name="Barry K."/>
            <person name="LaButti K."/>
            <person name="Ng V."/>
            <person name="Ahrendt S."/>
            <person name="Min B."/>
            <person name="Choi I.G."/>
            <person name="Park H."/>
            <person name="Plett J.M."/>
            <person name="Magnuson J."/>
            <person name="Spatafora J.W."/>
            <person name="Nagy L.G."/>
            <person name="Henrissat B."/>
            <person name="Grigoriev I.V."/>
            <person name="Yang Z.L."/>
            <person name="Xu J."/>
            <person name="Martin F.M."/>
        </authorList>
    </citation>
    <scope>NUCLEOTIDE SEQUENCE</scope>
    <source>
        <strain evidence="1">ATCC 28755</strain>
    </source>
</reference>
<organism evidence="1 2">
    <name type="scientific">Hygrophoropsis aurantiaca</name>
    <dbReference type="NCBI Taxonomy" id="72124"/>
    <lineage>
        <taxon>Eukaryota</taxon>
        <taxon>Fungi</taxon>
        <taxon>Dikarya</taxon>
        <taxon>Basidiomycota</taxon>
        <taxon>Agaricomycotina</taxon>
        <taxon>Agaricomycetes</taxon>
        <taxon>Agaricomycetidae</taxon>
        <taxon>Boletales</taxon>
        <taxon>Coniophorineae</taxon>
        <taxon>Hygrophoropsidaceae</taxon>
        <taxon>Hygrophoropsis</taxon>
    </lineage>
</organism>
<gene>
    <name evidence="1" type="ORF">BJ138DRAFT_941860</name>
</gene>
<sequence>MKLCTKFLVDQQLLKPSEVFFTSQPHQHAPWFITAWIMNSCDEIKLDGSLKPKSEYRDSYGHAQKMRAAMTYAFGKIEGLGQMAWQESAPGVWSGNPSVSVAVSGYMCSLRRRKVRAGETAVSARAITPEILAELYHLNHQPENWDIKEWQPGSRKQGEASTWGGGRARRLLGAAYAISFMCLLRFDETLKIQHHDITFIGDNCIKLMLPFRKTAQYGCIEPFYLYVLDEHEAHICPVRALGDWVRASKSNTGYVFRKIMSGDRVSEANVPMTTEQFLELFRNNLLDIRIDPHPYGTHSFRRGGCQYYATHRRWPLRKICEFGGWSQEFSNMTIVKYLISWNDDPTDRREDFLNPAHTPVIKCFACGRSCACS</sequence>
<dbReference type="Proteomes" id="UP000790377">
    <property type="component" value="Unassembled WGS sequence"/>
</dbReference>
<name>A0ACB7ZTJ1_9AGAM</name>
<comment type="caution">
    <text evidence="1">The sequence shown here is derived from an EMBL/GenBank/DDBJ whole genome shotgun (WGS) entry which is preliminary data.</text>
</comment>